<dbReference type="AlphaFoldDB" id="A0A1X0IEH2"/>
<dbReference type="Proteomes" id="UP000192513">
    <property type="component" value="Unassembled WGS sequence"/>
</dbReference>
<dbReference type="STRING" id="590652.BST39_06205"/>
<evidence type="ECO:0000313" key="1">
    <source>
        <dbReference type="EMBL" id="ORB44115.1"/>
    </source>
</evidence>
<protein>
    <submittedName>
        <fullName evidence="1">Uncharacterized protein</fullName>
    </submittedName>
</protein>
<accession>A0A1X0IEH2</accession>
<dbReference type="EMBL" id="MVIE01000006">
    <property type="protein sequence ID" value="ORB44115.1"/>
    <property type="molecule type" value="Genomic_DNA"/>
</dbReference>
<keyword evidence="2" id="KW-1185">Reference proteome</keyword>
<comment type="caution">
    <text evidence="1">The sequence shown here is derived from an EMBL/GenBank/DDBJ whole genome shotgun (WGS) entry which is preliminary data.</text>
</comment>
<name>A0A1X0IEH2_9MYCO</name>
<gene>
    <name evidence="1" type="ORF">BST39_06205</name>
</gene>
<feature type="non-terminal residue" evidence="1">
    <location>
        <position position="60"/>
    </location>
</feature>
<sequence length="60" mass="6584">MAIWRRFLSVGVASFGVMNSGGNDEVDAVFDDLDAVLARARALPVDAMNIRQQLAMLERC</sequence>
<evidence type="ECO:0000313" key="2">
    <source>
        <dbReference type="Proteomes" id="UP000192513"/>
    </source>
</evidence>
<organism evidence="1 2">
    <name type="scientific">Mycobacterium paraseoulense</name>
    <dbReference type="NCBI Taxonomy" id="590652"/>
    <lineage>
        <taxon>Bacteria</taxon>
        <taxon>Bacillati</taxon>
        <taxon>Actinomycetota</taxon>
        <taxon>Actinomycetes</taxon>
        <taxon>Mycobacteriales</taxon>
        <taxon>Mycobacteriaceae</taxon>
        <taxon>Mycobacterium</taxon>
    </lineage>
</organism>
<proteinExistence type="predicted"/>
<reference evidence="1 2" key="1">
    <citation type="submission" date="2017-02" db="EMBL/GenBank/DDBJ databases">
        <title>The new phylogeny of genus Mycobacterium.</title>
        <authorList>
            <person name="Tortoli E."/>
            <person name="Trovato A."/>
            <person name="Cirillo D.M."/>
        </authorList>
    </citation>
    <scope>NUCLEOTIDE SEQUENCE [LARGE SCALE GENOMIC DNA]</scope>
    <source>
        <strain evidence="1 2">DSM 45000</strain>
    </source>
</reference>